<evidence type="ECO:0000259" key="6">
    <source>
        <dbReference type="PROSITE" id="PS51352"/>
    </source>
</evidence>
<feature type="compositionally biased region" description="Basic and acidic residues" evidence="5">
    <location>
        <begin position="71"/>
        <end position="81"/>
    </location>
</feature>
<dbReference type="OrthoDB" id="9799347at2"/>
<keyword evidence="8" id="KW-1185">Reference proteome</keyword>
<dbReference type="Gene3D" id="3.40.30.10">
    <property type="entry name" value="Glutaredoxin"/>
    <property type="match status" value="1"/>
</dbReference>
<gene>
    <name evidence="7" type="ORF">D6851_08430</name>
</gene>
<dbReference type="SUPFAM" id="SSF52833">
    <property type="entry name" value="Thioredoxin-like"/>
    <property type="match status" value="1"/>
</dbReference>
<dbReference type="GO" id="GO:0030313">
    <property type="term" value="C:cell envelope"/>
    <property type="evidence" value="ECO:0007669"/>
    <property type="project" value="UniProtKB-SubCell"/>
</dbReference>
<keyword evidence="4" id="KW-0676">Redox-active center</keyword>
<proteinExistence type="predicted"/>
<feature type="region of interest" description="Disordered" evidence="5">
    <location>
        <begin position="66"/>
        <end position="104"/>
    </location>
</feature>
<name>A0A420EKP8_9SPHN</name>
<dbReference type="Proteomes" id="UP000284395">
    <property type="component" value="Unassembled WGS sequence"/>
</dbReference>
<evidence type="ECO:0000256" key="3">
    <source>
        <dbReference type="ARBA" id="ARBA00023157"/>
    </source>
</evidence>
<dbReference type="PROSITE" id="PS51352">
    <property type="entry name" value="THIOREDOXIN_2"/>
    <property type="match status" value="1"/>
</dbReference>
<accession>A0A420EKP8</accession>
<evidence type="ECO:0000256" key="2">
    <source>
        <dbReference type="ARBA" id="ARBA00022748"/>
    </source>
</evidence>
<keyword evidence="2" id="KW-0201">Cytochrome c-type biogenesis</keyword>
<dbReference type="GO" id="GO:0016209">
    <property type="term" value="F:antioxidant activity"/>
    <property type="evidence" value="ECO:0007669"/>
    <property type="project" value="InterPro"/>
</dbReference>
<evidence type="ECO:0000256" key="5">
    <source>
        <dbReference type="SAM" id="MobiDB-lite"/>
    </source>
</evidence>
<dbReference type="PANTHER" id="PTHR42852">
    <property type="entry name" value="THIOL:DISULFIDE INTERCHANGE PROTEIN DSBE"/>
    <property type="match status" value="1"/>
</dbReference>
<dbReference type="EMBL" id="RAPF01000004">
    <property type="protein sequence ID" value="RKF21253.1"/>
    <property type="molecule type" value="Genomic_DNA"/>
</dbReference>
<sequence>MSCRQSALSNGIEAFISRIIALGPSANRPPHIWLEFTPVAKLPSPVLSVSLTLAFASLLSACDRQSTEPAQQKEETVKDLPDGTSGTVSRNHAGEPLPDITVSDPSGTTLDLTALKGKPTLINLWATWCAPCIVEMPQLNTIAGERKDHLRVLTISQDLQGAEKVVPFFEQKKFTNLPRWMDPENDLIFAYQGGELPLTILYNAKGEEIWRVTGGFDWSGEKATRLIDEAIEPQPAASSAT</sequence>
<dbReference type="PANTHER" id="PTHR42852:SF6">
    <property type="entry name" value="THIOL:DISULFIDE INTERCHANGE PROTEIN DSBE"/>
    <property type="match status" value="1"/>
</dbReference>
<dbReference type="CDD" id="cd02966">
    <property type="entry name" value="TlpA_like_family"/>
    <property type="match status" value="1"/>
</dbReference>
<dbReference type="Pfam" id="PF00578">
    <property type="entry name" value="AhpC-TSA"/>
    <property type="match status" value="1"/>
</dbReference>
<feature type="domain" description="Thioredoxin" evidence="6">
    <location>
        <begin position="91"/>
        <end position="232"/>
    </location>
</feature>
<evidence type="ECO:0000256" key="4">
    <source>
        <dbReference type="ARBA" id="ARBA00023284"/>
    </source>
</evidence>
<comment type="caution">
    <text evidence="7">The sequence shown here is derived from an EMBL/GenBank/DDBJ whole genome shotgun (WGS) entry which is preliminary data.</text>
</comment>
<comment type="subcellular location">
    <subcellularLocation>
        <location evidence="1">Cell envelope</location>
    </subcellularLocation>
</comment>
<dbReference type="InterPro" id="IPR013766">
    <property type="entry name" value="Thioredoxin_domain"/>
</dbReference>
<dbReference type="AlphaFoldDB" id="A0A420EKP8"/>
<dbReference type="InterPro" id="IPR000866">
    <property type="entry name" value="AhpC/TSA"/>
</dbReference>
<evidence type="ECO:0000313" key="7">
    <source>
        <dbReference type="EMBL" id="RKF21253.1"/>
    </source>
</evidence>
<dbReference type="InterPro" id="IPR036249">
    <property type="entry name" value="Thioredoxin-like_sf"/>
</dbReference>
<keyword evidence="3" id="KW-1015">Disulfide bond</keyword>
<reference evidence="7 8" key="1">
    <citation type="submission" date="2018-09" db="EMBL/GenBank/DDBJ databases">
        <title>Altererythrobacter spongiae sp. nov., isolated from a marine sponge.</title>
        <authorList>
            <person name="Zhuang L."/>
            <person name="Luo L."/>
        </authorList>
    </citation>
    <scope>NUCLEOTIDE SEQUENCE [LARGE SCALE GENOMIC DNA]</scope>
    <source>
        <strain evidence="7 8">HN-Y73</strain>
    </source>
</reference>
<dbReference type="InterPro" id="IPR050553">
    <property type="entry name" value="Thioredoxin_ResA/DsbE_sf"/>
</dbReference>
<dbReference type="GO" id="GO:0017004">
    <property type="term" value="P:cytochrome complex assembly"/>
    <property type="evidence" value="ECO:0007669"/>
    <property type="project" value="UniProtKB-KW"/>
</dbReference>
<evidence type="ECO:0000313" key="8">
    <source>
        <dbReference type="Proteomes" id="UP000284395"/>
    </source>
</evidence>
<protein>
    <submittedName>
        <fullName evidence="7">TlpA family protein disulfide reductase</fullName>
    </submittedName>
</protein>
<organism evidence="7 8">
    <name type="scientific">Altericroceibacterium spongiae</name>
    <dbReference type="NCBI Taxonomy" id="2320269"/>
    <lineage>
        <taxon>Bacteria</taxon>
        <taxon>Pseudomonadati</taxon>
        <taxon>Pseudomonadota</taxon>
        <taxon>Alphaproteobacteria</taxon>
        <taxon>Sphingomonadales</taxon>
        <taxon>Erythrobacteraceae</taxon>
        <taxon>Altericroceibacterium</taxon>
    </lineage>
</organism>
<dbReference type="GO" id="GO:0016491">
    <property type="term" value="F:oxidoreductase activity"/>
    <property type="evidence" value="ECO:0007669"/>
    <property type="project" value="InterPro"/>
</dbReference>
<evidence type="ECO:0000256" key="1">
    <source>
        <dbReference type="ARBA" id="ARBA00004196"/>
    </source>
</evidence>